<dbReference type="InterPro" id="IPR020846">
    <property type="entry name" value="MFS_dom"/>
</dbReference>
<dbReference type="PROSITE" id="PS50850">
    <property type="entry name" value="MFS"/>
    <property type="match status" value="1"/>
</dbReference>
<feature type="transmembrane region" description="Helical" evidence="7">
    <location>
        <begin position="240"/>
        <end position="259"/>
    </location>
</feature>
<feature type="transmembrane region" description="Helical" evidence="7">
    <location>
        <begin position="467"/>
        <end position="488"/>
    </location>
</feature>
<sequence length="618" mass="68923">MNGIARAGTEAIRHHRNPLRERTPEELEDDVTKFHHRNQLEDAVDVALLIKGARIAQDPRNLSVCQLTSAEKKAIETERKLGFFQQTKDLKVTILTTACAAIIQGWQQSSINASSAGGWQRELLPQDWELSTLRWAAGVIDAAPWLSGSILFHSGTWLSDPLQEGRYGSARCESWQALLVCRIILGVGIGAKASIAPVFAAEAAVDHLRGRLLMMWQVFDTFGIFVGFACVWIVDRHWRVLLGTAAIPALLLLVLVFLCPESPRFLIRRGDYVGAFKSLRSLRGTDIQAARDLYYIHSQLQMETELLQGQEPENWWRAELYQEEIRSQRFYQRVWALFSLPRNRRACLAAFVVMISQQLCGINVLSFYSSTLFNTATCPDAGPSIGAQSHDPLTCNNPLANPKVAWLNFGFGLANFLFTIPAYFFIDWRGRRILLLISLGGMLVLLAIISGLFLIPQEHHDARIGLISTFTIVLFTAAYGIGAGPVPFTFSAEVFPLAFRGKVPPRCKVGMSFSVMVNFLGLGLLVLFVPVLTQAFEPDGQSKLLFLFTGLNALAFVLVFFLVPSGTARVSLEDMNDIFNRKTSEHVSEHLSGLKKLACRRPVDDEPEYPMRVARSPV</sequence>
<name>A0AAD4CSX6_ASPNN</name>
<dbReference type="FunFam" id="1.20.1250.20:FF:000474">
    <property type="entry name" value="Sugar transporter, putative"/>
    <property type="match status" value="1"/>
</dbReference>
<dbReference type="EMBL" id="VCAU01000014">
    <property type="protein sequence ID" value="KAF9892110.1"/>
    <property type="molecule type" value="Genomic_DNA"/>
</dbReference>
<feature type="transmembrane region" description="Helical" evidence="7">
    <location>
        <begin position="212"/>
        <end position="234"/>
    </location>
</feature>
<dbReference type="InterPro" id="IPR050814">
    <property type="entry name" value="Myo-inositol_Transporter"/>
</dbReference>
<evidence type="ECO:0000313" key="10">
    <source>
        <dbReference type="Proteomes" id="UP001194746"/>
    </source>
</evidence>
<dbReference type="Gene3D" id="1.20.1250.20">
    <property type="entry name" value="MFS general substrate transporter like domains"/>
    <property type="match status" value="1"/>
</dbReference>
<evidence type="ECO:0000256" key="6">
    <source>
        <dbReference type="ARBA" id="ARBA00023136"/>
    </source>
</evidence>
<dbReference type="GO" id="GO:0015791">
    <property type="term" value="P:polyol transmembrane transport"/>
    <property type="evidence" value="ECO:0007669"/>
    <property type="project" value="UniProtKB-ARBA"/>
</dbReference>
<dbReference type="Proteomes" id="UP001194746">
    <property type="component" value="Unassembled WGS sequence"/>
</dbReference>
<dbReference type="PANTHER" id="PTHR48020:SF40">
    <property type="entry name" value="MAJOR FACILITATOR SUPERFAMILY (MFS) PROFILE DOMAIN-CONTAINING PROTEIN"/>
    <property type="match status" value="1"/>
</dbReference>
<comment type="caution">
    <text evidence="9">The sequence shown here is derived from an EMBL/GenBank/DDBJ whole genome shotgun (WGS) entry which is preliminary data.</text>
</comment>
<keyword evidence="4 7" id="KW-0812">Transmembrane</keyword>
<dbReference type="PROSITE" id="PS00217">
    <property type="entry name" value="SUGAR_TRANSPORT_2"/>
    <property type="match status" value="1"/>
</dbReference>
<evidence type="ECO:0000256" key="2">
    <source>
        <dbReference type="ARBA" id="ARBA00010992"/>
    </source>
</evidence>
<dbReference type="GO" id="GO:0015798">
    <property type="term" value="P:myo-inositol transport"/>
    <property type="evidence" value="ECO:0007669"/>
    <property type="project" value="UniProtKB-ARBA"/>
</dbReference>
<reference evidence="9" key="1">
    <citation type="journal article" date="2019" name="Beilstein J. Org. Chem.">
        <title>Nanangenines: drimane sesquiterpenoids as the dominant metabolite cohort of a novel Australian fungus, Aspergillus nanangensis.</title>
        <authorList>
            <person name="Lacey H.J."/>
            <person name="Gilchrist C.L.M."/>
            <person name="Crombie A."/>
            <person name="Kalaitzis J.A."/>
            <person name="Vuong D."/>
            <person name="Rutledge P.J."/>
            <person name="Turner P."/>
            <person name="Pitt J.I."/>
            <person name="Lacey E."/>
            <person name="Chooi Y.H."/>
            <person name="Piggott A.M."/>
        </authorList>
    </citation>
    <scope>NUCLEOTIDE SEQUENCE</scope>
    <source>
        <strain evidence="9">MST-FP2251</strain>
    </source>
</reference>
<dbReference type="AlphaFoldDB" id="A0AAD4CSX6"/>
<organism evidence="9 10">
    <name type="scientific">Aspergillus nanangensis</name>
    <dbReference type="NCBI Taxonomy" id="2582783"/>
    <lineage>
        <taxon>Eukaryota</taxon>
        <taxon>Fungi</taxon>
        <taxon>Dikarya</taxon>
        <taxon>Ascomycota</taxon>
        <taxon>Pezizomycotina</taxon>
        <taxon>Eurotiomycetes</taxon>
        <taxon>Eurotiomycetidae</taxon>
        <taxon>Eurotiales</taxon>
        <taxon>Aspergillaceae</taxon>
        <taxon>Aspergillus</taxon>
        <taxon>Aspergillus subgen. Circumdati</taxon>
    </lineage>
</organism>
<evidence type="ECO:0000256" key="1">
    <source>
        <dbReference type="ARBA" id="ARBA00004141"/>
    </source>
</evidence>
<keyword evidence="10" id="KW-1185">Reference proteome</keyword>
<evidence type="ECO:0000256" key="4">
    <source>
        <dbReference type="ARBA" id="ARBA00022692"/>
    </source>
</evidence>
<dbReference type="SUPFAM" id="SSF103473">
    <property type="entry name" value="MFS general substrate transporter"/>
    <property type="match status" value="1"/>
</dbReference>
<proteinExistence type="inferred from homology"/>
<feature type="transmembrane region" description="Helical" evidence="7">
    <location>
        <begin position="509"/>
        <end position="532"/>
    </location>
</feature>
<gene>
    <name evidence="9" type="ORF">FE257_002516</name>
</gene>
<feature type="transmembrane region" description="Helical" evidence="7">
    <location>
        <begin position="544"/>
        <end position="563"/>
    </location>
</feature>
<evidence type="ECO:0000313" key="9">
    <source>
        <dbReference type="EMBL" id="KAF9892110.1"/>
    </source>
</evidence>
<dbReference type="InterPro" id="IPR005828">
    <property type="entry name" value="MFS_sugar_transport-like"/>
</dbReference>
<feature type="transmembrane region" description="Helical" evidence="7">
    <location>
        <begin position="433"/>
        <end position="455"/>
    </location>
</feature>
<dbReference type="GO" id="GO:0016020">
    <property type="term" value="C:membrane"/>
    <property type="evidence" value="ECO:0007669"/>
    <property type="project" value="UniProtKB-SubCell"/>
</dbReference>
<dbReference type="InterPro" id="IPR005829">
    <property type="entry name" value="Sugar_transporter_CS"/>
</dbReference>
<feature type="transmembrane region" description="Helical" evidence="7">
    <location>
        <begin position="175"/>
        <end position="200"/>
    </location>
</feature>
<reference evidence="9" key="2">
    <citation type="submission" date="2020-02" db="EMBL/GenBank/DDBJ databases">
        <authorList>
            <person name="Gilchrist C.L.M."/>
            <person name="Chooi Y.-H."/>
        </authorList>
    </citation>
    <scope>NUCLEOTIDE SEQUENCE</scope>
    <source>
        <strain evidence="9">MST-FP2251</strain>
    </source>
</reference>
<dbReference type="PANTHER" id="PTHR48020">
    <property type="entry name" value="PROTON MYO-INOSITOL COTRANSPORTER"/>
    <property type="match status" value="1"/>
</dbReference>
<comment type="similarity">
    <text evidence="2">Belongs to the major facilitator superfamily. Sugar transporter (TC 2.A.1.1) family.</text>
</comment>
<dbReference type="InterPro" id="IPR003663">
    <property type="entry name" value="Sugar/inositol_transpt"/>
</dbReference>
<accession>A0AAD4CSX6</accession>
<comment type="subcellular location">
    <subcellularLocation>
        <location evidence="1">Membrane</location>
        <topology evidence="1">Multi-pass membrane protein</topology>
    </subcellularLocation>
</comment>
<feature type="transmembrane region" description="Helical" evidence="7">
    <location>
        <begin position="346"/>
        <end position="368"/>
    </location>
</feature>
<evidence type="ECO:0000256" key="3">
    <source>
        <dbReference type="ARBA" id="ARBA00022448"/>
    </source>
</evidence>
<protein>
    <recommendedName>
        <fullName evidence="8">Major facilitator superfamily (MFS) profile domain-containing protein</fullName>
    </recommendedName>
</protein>
<evidence type="ECO:0000256" key="7">
    <source>
        <dbReference type="SAM" id="Phobius"/>
    </source>
</evidence>
<feature type="domain" description="Major facilitator superfamily (MFS) profile" evidence="8">
    <location>
        <begin position="31"/>
        <end position="567"/>
    </location>
</feature>
<keyword evidence="5 7" id="KW-1133">Transmembrane helix</keyword>
<dbReference type="InterPro" id="IPR036259">
    <property type="entry name" value="MFS_trans_sf"/>
</dbReference>
<keyword evidence="3" id="KW-0813">Transport</keyword>
<feature type="transmembrane region" description="Helical" evidence="7">
    <location>
        <begin position="406"/>
        <end position="426"/>
    </location>
</feature>
<dbReference type="PRINTS" id="PR00171">
    <property type="entry name" value="SUGRTRNSPORT"/>
</dbReference>
<dbReference type="Pfam" id="PF00083">
    <property type="entry name" value="Sugar_tr"/>
    <property type="match status" value="1"/>
</dbReference>
<evidence type="ECO:0000256" key="5">
    <source>
        <dbReference type="ARBA" id="ARBA00022989"/>
    </source>
</evidence>
<keyword evidence="6 7" id="KW-0472">Membrane</keyword>
<evidence type="ECO:0000259" key="8">
    <source>
        <dbReference type="PROSITE" id="PS50850"/>
    </source>
</evidence>
<dbReference type="GO" id="GO:0022857">
    <property type="term" value="F:transmembrane transporter activity"/>
    <property type="evidence" value="ECO:0007669"/>
    <property type="project" value="InterPro"/>
</dbReference>